<dbReference type="CDD" id="cd07377">
    <property type="entry name" value="WHTH_GntR"/>
    <property type="match status" value="1"/>
</dbReference>
<evidence type="ECO:0000256" key="3">
    <source>
        <dbReference type="ARBA" id="ARBA00023163"/>
    </source>
</evidence>
<dbReference type="Pfam" id="PF00392">
    <property type="entry name" value="GntR"/>
    <property type="match status" value="1"/>
</dbReference>
<evidence type="ECO:0000313" key="5">
    <source>
        <dbReference type="EMBL" id="NDY92391.1"/>
    </source>
</evidence>
<dbReference type="PANTHER" id="PTHR43537:SF24">
    <property type="entry name" value="GLUCONATE OPERON TRANSCRIPTIONAL REPRESSOR"/>
    <property type="match status" value="1"/>
</dbReference>
<protein>
    <submittedName>
        <fullName evidence="5">GntR family transcriptional regulator</fullName>
    </submittedName>
</protein>
<dbReference type="PROSITE" id="PS50949">
    <property type="entry name" value="HTH_GNTR"/>
    <property type="match status" value="1"/>
</dbReference>
<dbReference type="GO" id="GO:0003700">
    <property type="term" value="F:DNA-binding transcription factor activity"/>
    <property type="evidence" value="ECO:0007669"/>
    <property type="project" value="InterPro"/>
</dbReference>
<gene>
    <name evidence="5" type="ORF">G3A44_14475</name>
</gene>
<dbReference type="InterPro" id="IPR036388">
    <property type="entry name" value="WH-like_DNA-bd_sf"/>
</dbReference>
<dbReference type="Pfam" id="PF07729">
    <property type="entry name" value="FCD"/>
    <property type="match status" value="1"/>
</dbReference>
<proteinExistence type="predicted"/>
<dbReference type="GO" id="GO:0003677">
    <property type="term" value="F:DNA binding"/>
    <property type="evidence" value="ECO:0007669"/>
    <property type="project" value="UniProtKB-KW"/>
</dbReference>
<evidence type="ECO:0000259" key="4">
    <source>
        <dbReference type="PROSITE" id="PS50949"/>
    </source>
</evidence>
<comment type="caution">
    <text evidence="5">The sequence shown here is derived from an EMBL/GenBank/DDBJ whole genome shotgun (WGS) entry which is preliminary data.</text>
</comment>
<keyword evidence="6" id="KW-1185">Reference proteome</keyword>
<dbReference type="SMART" id="SM00345">
    <property type="entry name" value="HTH_GNTR"/>
    <property type="match status" value="1"/>
</dbReference>
<keyword evidence="2" id="KW-0238">DNA-binding</keyword>
<organism evidence="5 6">
    <name type="scientific">Ideonella livida</name>
    <dbReference type="NCBI Taxonomy" id="2707176"/>
    <lineage>
        <taxon>Bacteria</taxon>
        <taxon>Pseudomonadati</taxon>
        <taxon>Pseudomonadota</taxon>
        <taxon>Betaproteobacteria</taxon>
        <taxon>Burkholderiales</taxon>
        <taxon>Sphaerotilaceae</taxon>
        <taxon>Ideonella</taxon>
    </lineage>
</organism>
<reference evidence="5 6" key="1">
    <citation type="submission" date="2020-02" db="EMBL/GenBank/DDBJ databases">
        <title>Ideonella bacterium strain TBM-1.</title>
        <authorList>
            <person name="Chen W.-M."/>
        </authorList>
    </citation>
    <scope>NUCLEOTIDE SEQUENCE [LARGE SCALE GENOMIC DNA]</scope>
    <source>
        <strain evidence="5 6">TBM-1</strain>
    </source>
</reference>
<dbReference type="Gene3D" id="1.10.10.10">
    <property type="entry name" value="Winged helix-like DNA-binding domain superfamily/Winged helix DNA-binding domain"/>
    <property type="match status" value="1"/>
</dbReference>
<accession>A0A7C9PIY4</accession>
<dbReference type="InterPro" id="IPR011711">
    <property type="entry name" value="GntR_C"/>
</dbReference>
<evidence type="ECO:0000313" key="6">
    <source>
        <dbReference type="Proteomes" id="UP000484255"/>
    </source>
</evidence>
<dbReference type="Gene3D" id="1.20.120.530">
    <property type="entry name" value="GntR ligand-binding domain-like"/>
    <property type="match status" value="1"/>
</dbReference>
<feature type="domain" description="HTH gntR-type" evidence="4">
    <location>
        <begin position="10"/>
        <end position="77"/>
    </location>
</feature>
<sequence length="226" mass="25262">MGKLKKPPQATASDVVYNALQHKIINNLLPGGSQLLEEEVAAEMHVSRTPVRAALARLEVEGLVYAVRRHGYRVTPITVQDVREIYQVLSPLETVAAELLAEKDPNGLEVDALQECIDRMDAALKNDDLQAWADADELFHARLVDLCGNKRLARAAKLMFAQSHRVRLFALRLRDKPVNSVKDHGALVDAIRQKRPALAREIHSAHRDSWTETLGQILADLNIHQL</sequence>
<dbReference type="InterPro" id="IPR000524">
    <property type="entry name" value="Tscrpt_reg_HTH_GntR"/>
</dbReference>
<dbReference type="PANTHER" id="PTHR43537">
    <property type="entry name" value="TRANSCRIPTIONAL REGULATOR, GNTR FAMILY"/>
    <property type="match status" value="1"/>
</dbReference>
<dbReference type="Proteomes" id="UP000484255">
    <property type="component" value="Unassembled WGS sequence"/>
</dbReference>
<evidence type="ECO:0000256" key="1">
    <source>
        <dbReference type="ARBA" id="ARBA00023015"/>
    </source>
</evidence>
<dbReference type="SMART" id="SM00895">
    <property type="entry name" value="FCD"/>
    <property type="match status" value="1"/>
</dbReference>
<dbReference type="SUPFAM" id="SSF46785">
    <property type="entry name" value="Winged helix' DNA-binding domain"/>
    <property type="match status" value="1"/>
</dbReference>
<keyword evidence="1" id="KW-0805">Transcription regulation</keyword>
<dbReference type="RefSeq" id="WP_163458242.1">
    <property type="nucleotide sequence ID" value="NZ_JAAGOH010000017.1"/>
</dbReference>
<keyword evidence="3" id="KW-0804">Transcription</keyword>
<dbReference type="InterPro" id="IPR008920">
    <property type="entry name" value="TF_FadR/GntR_C"/>
</dbReference>
<name>A0A7C9PIY4_9BURK</name>
<dbReference type="EMBL" id="JAAGOH010000017">
    <property type="protein sequence ID" value="NDY92391.1"/>
    <property type="molecule type" value="Genomic_DNA"/>
</dbReference>
<dbReference type="SUPFAM" id="SSF48008">
    <property type="entry name" value="GntR ligand-binding domain-like"/>
    <property type="match status" value="1"/>
</dbReference>
<dbReference type="InterPro" id="IPR036390">
    <property type="entry name" value="WH_DNA-bd_sf"/>
</dbReference>
<evidence type="ECO:0000256" key="2">
    <source>
        <dbReference type="ARBA" id="ARBA00023125"/>
    </source>
</evidence>
<dbReference type="AlphaFoldDB" id="A0A7C9PIY4"/>